<evidence type="ECO:0000313" key="1">
    <source>
        <dbReference type="EMBL" id="CAD7407355.1"/>
    </source>
</evidence>
<name>A0A7R9H4C3_TIMPO</name>
<protein>
    <submittedName>
        <fullName evidence="1">Uncharacterized protein</fullName>
    </submittedName>
</protein>
<sequence>MMGVNLCGLVVRVPGYRFRGLIPRAFRIFCEPVGLERGQAQLNNEDKVSRLVVLCGRQASVSRRDARTLHPVPLLHNTAPQLHLVGPSRGIPPFDKGVRRGDHLSTALLRCSHPTKTRLFGKITSDSTNLRNNKSRVVGGSVPKCDVSLVTSFKETGIDNIYPKCRSQALIVIPGWGSIEGGFVPGADDTWNFCKIPVKKRKMEFLAKVSPMHRLRPDNTMLSLSAGSELVHQVGSNRSLSTYIPP</sequence>
<dbReference type="EMBL" id="OD003241">
    <property type="protein sequence ID" value="CAD7407355.1"/>
    <property type="molecule type" value="Genomic_DNA"/>
</dbReference>
<organism evidence="1">
    <name type="scientific">Timema poppense</name>
    <name type="common">Walking stick</name>
    <dbReference type="NCBI Taxonomy" id="170557"/>
    <lineage>
        <taxon>Eukaryota</taxon>
        <taxon>Metazoa</taxon>
        <taxon>Ecdysozoa</taxon>
        <taxon>Arthropoda</taxon>
        <taxon>Hexapoda</taxon>
        <taxon>Insecta</taxon>
        <taxon>Pterygota</taxon>
        <taxon>Neoptera</taxon>
        <taxon>Polyneoptera</taxon>
        <taxon>Phasmatodea</taxon>
        <taxon>Timematodea</taxon>
        <taxon>Timematoidea</taxon>
        <taxon>Timematidae</taxon>
        <taxon>Timema</taxon>
    </lineage>
</organism>
<proteinExistence type="predicted"/>
<gene>
    <name evidence="1" type="ORF">TPSB3V08_LOCUS5840</name>
</gene>
<dbReference type="AlphaFoldDB" id="A0A7R9H4C3"/>
<reference evidence="1" key="1">
    <citation type="submission" date="2020-11" db="EMBL/GenBank/DDBJ databases">
        <authorList>
            <person name="Tran Van P."/>
        </authorList>
    </citation>
    <scope>NUCLEOTIDE SEQUENCE</scope>
</reference>
<accession>A0A7R9H4C3</accession>